<gene>
    <name evidence="7" type="ORF">FKW77_006534</name>
</gene>
<dbReference type="PANTHER" id="PTHR15263:SF1">
    <property type="entry name" value="NF-KAPPA-B INHIBITOR-LIKE PROTEIN 1"/>
    <property type="match status" value="1"/>
</dbReference>
<protein>
    <recommendedName>
        <fullName evidence="9">J domain-containing protein</fullName>
    </recommendedName>
</protein>
<evidence type="ECO:0000313" key="8">
    <source>
        <dbReference type="Proteomes" id="UP000316270"/>
    </source>
</evidence>
<evidence type="ECO:0000256" key="2">
    <source>
        <dbReference type="ARBA" id="ARBA00022553"/>
    </source>
</evidence>
<keyword evidence="2" id="KW-0597">Phosphoprotein</keyword>
<evidence type="ECO:0000256" key="4">
    <source>
        <dbReference type="ARBA" id="ARBA00023043"/>
    </source>
</evidence>
<dbReference type="OrthoDB" id="412109at2759"/>
<feature type="region of interest" description="Disordered" evidence="6">
    <location>
        <begin position="1"/>
        <end position="62"/>
    </location>
</feature>
<dbReference type="EMBL" id="CP042196">
    <property type="protein sequence ID" value="QDS75054.1"/>
    <property type="molecule type" value="Genomic_DNA"/>
</dbReference>
<evidence type="ECO:0000256" key="1">
    <source>
        <dbReference type="ARBA" id="ARBA00004123"/>
    </source>
</evidence>
<organism evidence="7 8">
    <name type="scientific">Venturia effusa</name>
    <dbReference type="NCBI Taxonomy" id="50376"/>
    <lineage>
        <taxon>Eukaryota</taxon>
        <taxon>Fungi</taxon>
        <taxon>Dikarya</taxon>
        <taxon>Ascomycota</taxon>
        <taxon>Pezizomycotina</taxon>
        <taxon>Dothideomycetes</taxon>
        <taxon>Pleosporomycetidae</taxon>
        <taxon>Venturiales</taxon>
        <taxon>Venturiaceae</taxon>
        <taxon>Venturia</taxon>
    </lineage>
</organism>
<evidence type="ECO:0008006" key="9">
    <source>
        <dbReference type="Google" id="ProtNLM"/>
    </source>
</evidence>
<evidence type="ECO:0000313" key="7">
    <source>
        <dbReference type="EMBL" id="QDS75054.1"/>
    </source>
</evidence>
<dbReference type="PANTHER" id="PTHR15263">
    <property type="entry name" value="I-KAPPA-B-LIKE PROTEIN IKBL"/>
    <property type="match status" value="1"/>
</dbReference>
<feature type="region of interest" description="Disordered" evidence="6">
    <location>
        <begin position="138"/>
        <end position="173"/>
    </location>
</feature>
<dbReference type="AlphaFoldDB" id="A0A517LHE1"/>
<dbReference type="GO" id="GO:0005634">
    <property type="term" value="C:nucleus"/>
    <property type="evidence" value="ECO:0007669"/>
    <property type="project" value="UniProtKB-SubCell"/>
</dbReference>
<dbReference type="STRING" id="50376.A0A517LHE1"/>
<feature type="compositionally biased region" description="Basic residues" evidence="6">
    <location>
        <begin position="11"/>
        <end position="20"/>
    </location>
</feature>
<reference evidence="7 8" key="1">
    <citation type="submission" date="2019-07" db="EMBL/GenBank/DDBJ databases">
        <title>Finished genome of Venturia effusa.</title>
        <authorList>
            <person name="Young C.A."/>
            <person name="Cox M.P."/>
            <person name="Ganley A.R.D."/>
            <person name="David W.J."/>
        </authorList>
    </citation>
    <scope>NUCLEOTIDE SEQUENCE [LARGE SCALE GENOMIC DNA]</scope>
    <source>
        <strain evidence="8">albino</strain>
    </source>
</reference>
<keyword evidence="8" id="KW-1185">Reference proteome</keyword>
<dbReference type="InterPro" id="IPR038753">
    <property type="entry name" value="NFKBIL1"/>
</dbReference>
<comment type="subcellular location">
    <subcellularLocation>
        <location evidence="1">Nucleus</location>
    </subcellularLocation>
</comment>
<accession>A0A517LHE1</accession>
<feature type="region of interest" description="Disordered" evidence="6">
    <location>
        <begin position="99"/>
        <end position="119"/>
    </location>
</feature>
<dbReference type="GO" id="GO:0043124">
    <property type="term" value="P:negative regulation of canonical NF-kappaB signal transduction"/>
    <property type="evidence" value="ECO:0007669"/>
    <property type="project" value="InterPro"/>
</dbReference>
<evidence type="ECO:0000256" key="6">
    <source>
        <dbReference type="SAM" id="MobiDB-lite"/>
    </source>
</evidence>
<evidence type="ECO:0000256" key="5">
    <source>
        <dbReference type="ARBA" id="ARBA00023242"/>
    </source>
</evidence>
<evidence type="ECO:0000256" key="3">
    <source>
        <dbReference type="ARBA" id="ARBA00022737"/>
    </source>
</evidence>
<feature type="compositionally biased region" description="Basic and acidic residues" evidence="6">
    <location>
        <begin position="1"/>
        <end position="10"/>
    </location>
</feature>
<keyword evidence="5" id="KW-0539">Nucleus</keyword>
<feature type="compositionally biased region" description="Basic and acidic residues" evidence="6">
    <location>
        <begin position="138"/>
        <end position="147"/>
    </location>
</feature>
<keyword evidence="4" id="KW-0040">ANK repeat</keyword>
<name>A0A517LHE1_9PEZI</name>
<proteinExistence type="predicted"/>
<dbReference type="Proteomes" id="UP000316270">
    <property type="component" value="Chromosome 12"/>
</dbReference>
<feature type="compositionally biased region" description="Basic residues" evidence="6">
    <location>
        <begin position="32"/>
        <end position="41"/>
    </location>
</feature>
<sequence>MSSGETEYHKARPSKFRFKSQRRERSVSPPQVRRHKKRKRTYHEPLDDDPAAYDDSFYADPRHANYIDPDTAFRESLFDALADDEGAAYWEGVYGQPIHTYPNVRPGPQGELEQMTEEEYAEHVRSKMWEKSHEYLAEERRKRQEERKRKKQREKKEEAQADNGSSWREEAERQAFEEKIAKSLRNGEQRKLKKRWQDAWQRYSTGWEKFIEVLVTKSKEDGALAGKASRGIIPWPVETGSWKNATKEDVEDFFRNAPPSESDWASILKAERVRWHPDKMQQRFGANKLDEETIRTVTAVFQVIDRLYAERRK</sequence>
<keyword evidence="3" id="KW-0677">Repeat</keyword>